<evidence type="ECO:0000313" key="2">
    <source>
        <dbReference type="Proteomes" id="UP000187283"/>
    </source>
</evidence>
<reference evidence="1 2" key="1">
    <citation type="submission" date="2017-01" db="EMBL/GenBank/DDBJ databases">
        <authorList>
            <person name="Mah S.A."/>
            <person name="Swanson W.J."/>
            <person name="Moy G.W."/>
            <person name="Vacquier V.D."/>
        </authorList>
    </citation>
    <scope>NUCLEOTIDE SEQUENCE [LARGE SCALE GENOMIC DNA]</scope>
    <source>
        <strain evidence="1 2">GSMNP</strain>
    </source>
</reference>
<name>A0A1R1YF39_9FUNG</name>
<organism evidence="1 2">
    <name type="scientific">Smittium culicis</name>
    <dbReference type="NCBI Taxonomy" id="133412"/>
    <lineage>
        <taxon>Eukaryota</taxon>
        <taxon>Fungi</taxon>
        <taxon>Fungi incertae sedis</taxon>
        <taxon>Zoopagomycota</taxon>
        <taxon>Kickxellomycotina</taxon>
        <taxon>Harpellomycetes</taxon>
        <taxon>Harpellales</taxon>
        <taxon>Legeriomycetaceae</taxon>
        <taxon>Smittium</taxon>
    </lineage>
</organism>
<proteinExistence type="predicted"/>
<dbReference type="OrthoDB" id="10544814at2759"/>
<accession>A0A1R1YF39</accession>
<dbReference type="Proteomes" id="UP000187283">
    <property type="component" value="Unassembled WGS sequence"/>
</dbReference>
<dbReference type="EMBL" id="LSSN01000155">
    <property type="protein sequence ID" value="OMJ25509.1"/>
    <property type="molecule type" value="Genomic_DNA"/>
</dbReference>
<sequence>MNTENIEDNGNIKYSTTHKYEKDHDENMDILSLGEDSKFLVNSPIKTPESNIMINEIDKKSPRLKNNLYIILKKS</sequence>
<dbReference type="AlphaFoldDB" id="A0A1R1YF39"/>
<gene>
    <name evidence="1" type="ORF">AYI70_g853</name>
</gene>
<protein>
    <submittedName>
        <fullName evidence="1">Uncharacterized protein</fullName>
    </submittedName>
</protein>
<evidence type="ECO:0000313" key="1">
    <source>
        <dbReference type="EMBL" id="OMJ25509.1"/>
    </source>
</evidence>
<comment type="caution">
    <text evidence="1">The sequence shown here is derived from an EMBL/GenBank/DDBJ whole genome shotgun (WGS) entry which is preliminary data.</text>
</comment>
<keyword evidence="2" id="KW-1185">Reference proteome</keyword>